<keyword evidence="1" id="KW-0472">Membrane</keyword>
<protein>
    <submittedName>
        <fullName evidence="2">Uncharacterized protein</fullName>
    </submittedName>
</protein>
<reference evidence="3" key="1">
    <citation type="journal article" date="2019" name="Int. J. Syst. Evol. Microbiol.">
        <title>The Global Catalogue of Microorganisms (GCM) 10K type strain sequencing project: providing services to taxonomists for standard genome sequencing and annotation.</title>
        <authorList>
            <consortium name="The Broad Institute Genomics Platform"/>
            <consortium name="The Broad Institute Genome Sequencing Center for Infectious Disease"/>
            <person name="Wu L."/>
            <person name="Ma J."/>
        </authorList>
    </citation>
    <scope>NUCLEOTIDE SEQUENCE [LARGE SCALE GENOMIC DNA]</scope>
    <source>
        <strain evidence="3">JCM 30331</strain>
    </source>
</reference>
<accession>A0ABQ2EWQ9</accession>
<feature type="transmembrane region" description="Helical" evidence="1">
    <location>
        <begin position="64"/>
        <end position="83"/>
    </location>
</feature>
<evidence type="ECO:0000313" key="3">
    <source>
        <dbReference type="Proteomes" id="UP000647587"/>
    </source>
</evidence>
<dbReference type="EMBL" id="BMPP01000009">
    <property type="protein sequence ID" value="GGK29513.1"/>
    <property type="molecule type" value="Genomic_DNA"/>
</dbReference>
<dbReference type="RefSeq" id="WP_189008835.1">
    <property type="nucleotide sequence ID" value="NZ_BMPP01000009.1"/>
</dbReference>
<comment type="caution">
    <text evidence="2">The sequence shown here is derived from an EMBL/GenBank/DDBJ whole genome shotgun (WGS) entry which is preliminary data.</text>
</comment>
<keyword evidence="3" id="KW-1185">Reference proteome</keyword>
<keyword evidence="1" id="KW-1133">Transmembrane helix</keyword>
<evidence type="ECO:0000313" key="2">
    <source>
        <dbReference type="EMBL" id="GGK29513.1"/>
    </source>
</evidence>
<dbReference type="Proteomes" id="UP000647587">
    <property type="component" value="Unassembled WGS sequence"/>
</dbReference>
<proteinExistence type="predicted"/>
<keyword evidence="1" id="KW-0812">Transmembrane</keyword>
<sequence>MPPYLPQLLLAFVLVALTFSVSYPVTLGGQTQVDALDAALLMLALVNLRLGWSGARHAHGGRAPLTVNLAGLIAAALVTWRMLVALSPLSG</sequence>
<gene>
    <name evidence="2" type="ORF">GCM10008955_24180</name>
</gene>
<name>A0ABQ2EWQ9_9DEIO</name>
<evidence type="ECO:0000256" key="1">
    <source>
        <dbReference type="SAM" id="Phobius"/>
    </source>
</evidence>
<organism evidence="2 3">
    <name type="scientific">Deinococcus malanensis</name>
    <dbReference type="NCBI Taxonomy" id="1706855"/>
    <lineage>
        <taxon>Bacteria</taxon>
        <taxon>Thermotogati</taxon>
        <taxon>Deinococcota</taxon>
        <taxon>Deinococci</taxon>
        <taxon>Deinococcales</taxon>
        <taxon>Deinococcaceae</taxon>
        <taxon>Deinococcus</taxon>
    </lineage>
</organism>